<name>A0A6A3M6L4_9STRA</name>
<gene>
    <name evidence="1" type="ORF">PF011_g3060</name>
</gene>
<dbReference type="AlphaFoldDB" id="A0A6A3M6L4"/>
<evidence type="ECO:0000313" key="1">
    <source>
        <dbReference type="EMBL" id="KAE9025375.1"/>
    </source>
</evidence>
<reference evidence="1 2" key="1">
    <citation type="submission" date="2018-09" db="EMBL/GenBank/DDBJ databases">
        <title>Genomic investigation of the strawberry pathogen Phytophthora fragariae indicates pathogenicity is determined by transcriptional variation in three key races.</title>
        <authorList>
            <person name="Adams T.M."/>
            <person name="Armitage A.D."/>
            <person name="Sobczyk M.K."/>
            <person name="Bates H.J."/>
            <person name="Dunwell J.M."/>
            <person name="Nellist C.F."/>
            <person name="Harrison R.J."/>
        </authorList>
    </citation>
    <scope>NUCLEOTIDE SEQUENCE [LARGE SCALE GENOMIC DNA]</scope>
    <source>
        <strain evidence="1 2">SCRP245</strain>
    </source>
</reference>
<comment type="caution">
    <text evidence="1">The sequence shown here is derived from an EMBL/GenBank/DDBJ whole genome shotgun (WGS) entry which is preliminary data.</text>
</comment>
<sequence length="168" mass="18306">MPVMATAKCVVVLGANGCVKGVNTLQAERIQAIRFDLEGVISNLNVGSVIIKSYSSANLAGRLVDIHLIDMRRFFNFSPAGLTDGGRVSSQIFLNAKQWVPIYIQYQCNVGSSPYFSFEYSFVSSPPLPPPLRQRVSPWTPALKTLTSRPTTAGRAAVTVGLRPETFL</sequence>
<proteinExistence type="predicted"/>
<protein>
    <submittedName>
        <fullName evidence="1">Uncharacterized protein</fullName>
    </submittedName>
</protein>
<evidence type="ECO:0000313" key="2">
    <source>
        <dbReference type="Proteomes" id="UP000460718"/>
    </source>
</evidence>
<dbReference type="EMBL" id="QXFW01000098">
    <property type="protein sequence ID" value="KAE9025375.1"/>
    <property type="molecule type" value="Genomic_DNA"/>
</dbReference>
<accession>A0A6A3M6L4</accession>
<dbReference type="Proteomes" id="UP000460718">
    <property type="component" value="Unassembled WGS sequence"/>
</dbReference>
<organism evidence="1 2">
    <name type="scientific">Phytophthora fragariae</name>
    <dbReference type="NCBI Taxonomy" id="53985"/>
    <lineage>
        <taxon>Eukaryota</taxon>
        <taxon>Sar</taxon>
        <taxon>Stramenopiles</taxon>
        <taxon>Oomycota</taxon>
        <taxon>Peronosporomycetes</taxon>
        <taxon>Peronosporales</taxon>
        <taxon>Peronosporaceae</taxon>
        <taxon>Phytophthora</taxon>
    </lineage>
</organism>